<evidence type="ECO:0000313" key="2">
    <source>
        <dbReference type="Proteomes" id="UP001285263"/>
    </source>
</evidence>
<sequence>MLATDYGSIDWSGLPLAVAIYGVVDIEGLVMRLQLIKSHKPPEA</sequence>
<reference evidence="1 2" key="1">
    <citation type="submission" date="2023-11" db="EMBL/GenBank/DDBJ databases">
        <title>Paucibacter sp. nov., isolated from fresh soil in Korea.</title>
        <authorList>
            <person name="Le N.T.T."/>
        </authorList>
    </citation>
    <scope>NUCLEOTIDE SEQUENCE [LARGE SCALE GENOMIC DNA]</scope>
    <source>
        <strain evidence="1 2">R3-3</strain>
    </source>
</reference>
<accession>A0ABU5DQ97</accession>
<gene>
    <name evidence="1" type="ORF">SNE35_28640</name>
</gene>
<evidence type="ECO:0000313" key="1">
    <source>
        <dbReference type="EMBL" id="MDY0748502.1"/>
    </source>
</evidence>
<dbReference type="EMBL" id="JAXCLA010000010">
    <property type="protein sequence ID" value="MDY0748502.1"/>
    <property type="molecule type" value="Genomic_DNA"/>
</dbReference>
<comment type="caution">
    <text evidence="1">The sequence shown here is derived from an EMBL/GenBank/DDBJ whole genome shotgun (WGS) entry which is preliminary data.</text>
</comment>
<dbReference type="Proteomes" id="UP001285263">
    <property type="component" value="Unassembled WGS sequence"/>
</dbReference>
<proteinExistence type="predicted"/>
<dbReference type="RefSeq" id="WP_320426466.1">
    <property type="nucleotide sequence ID" value="NZ_JAXCLA010000010.1"/>
</dbReference>
<organism evidence="1 2">
    <name type="scientific">Roseateles agri</name>
    <dbReference type="NCBI Taxonomy" id="3098619"/>
    <lineage>
        <taxon>Bacteria</taxon>
        <taxon>Pseudomonadati</taxon>
        <taxon>Pseudomonadota</taxon>
        <taxon>Betaproteobacteria</taxon>
        <taxon>Burkholderiales</taxon>
        <taxon>Sphaerotilaceae</taxon>
        <taxon>Roseateles</taxon>
    </lineage>
</organism>
<protein>
    <submittedName>
        <fullName evidence="1">Uncharacterized protein</fullName>
    </submittedName>
</protein>
<name>A0ABU5DQ97_9BURK</name>
<keyword evidence="2" id="KW-1185">Reference proteome</keyword>